<dbReference type="PANTHER" id="PTHR32305:SF15">
    <property type="entry name" value="PROTEIN RHSA-RELATED"/>
    <property type="match status" value="1"/>
</dbReference>
<dbReference type="InterPro" id="IPR017847">
    <property type="entry name" value="T6SS_RhsGE_Vgr_subset"/>
</dbReference>
<dbReference type="SUPFAM" id="SSF69279">
    <property type="entry name" value="Phage tail proteins"/>
    <property type="match status" value="2"/>
</dbReference>
<dbReference type="RefSeq" id="WP_040115796.1">
    <property type="nucleotide sequence ID" value="NZ_CP006880.1"/>
</dbReference>
<comment type="similarity">
    <text evidence="2">Belongs to the VgrG protein family.</text>
</comment>
<dbReference type="InterPro" id="IPR006531">
    <property type="entry name" value="Gp5/Vgr_OB"/>
</dbReference>
<dbReference type="InterPro" id="IPR037026">
    <property type="entry name" value="Vgr_OB-fold_dom_sf"/>
</dbReference>
<protein>
    <submittedName>
        <fullName evidence="7">Type VI secretion system Rhs element Vgr family protein</fullName>
    </submittedName>
</protein>
<evidence type="ECO:0000256" key="3">
    <source>
        <dbReference type="ARBA" id="ARBA00022525"/>
    </source>
</evidence>
<evidence type="ECO:0000313" key="7">
    <source>
        <dbReference type="EMBL" id="AJD45626.1"/>
    </source>
</evidence>
<feature type="domain" description="Gp5/Type VI secretion system Vgr C-terminal trimerisation" evidence="6">
    <location>
        <begin position="486"/>
        <end position="565"/>
    </location>
</feature>
<dbReference type="HOGENOM" id="CLU_004121_3_0_5"/>
<dbReference type="Pfam" id="PF22178">
    <property type="entry name" value="Gp5_trimer_C"/>
    <property type="match status" value="1"/>
</dbReference>
<keyword evidence="3" id="KW-0964">Secreted</keyword>
<dbReference type="EMBL" id="CP006880">
    <property type="protein sequence ID" value="AJD45626.1"/>
    <property type="molecule type" value="Genomic_DNA"/>
</dbReference>
<accession>A0A0B4XEV5</accession>
<dbReference type="InterPro" id="IPR006533">
    <property type="entry name" value="T6SS_Vgr_RhsGE"/>
</dbReference>
<dbReference type="InterPro" id="IPR050708">
    <property type="entry name" value="T6SS_VgrG/RHS"/>
</dbReference>
<dbReference type="SUPFAM" id="SSF69349">
    <property type="entry name" value="Phage fibre proteins"/>
    <property type="match status" value="2"/>
</dbReference>
<evidence type="ECO:0000256" key="1">
    <source>
        <dbReference type="ARBA" id="ARBA00004613"/>
    </source>
</evidence>
<gene>
    <name evidence="7" type="ORF">RGR602_PC01600</name>
</gene>
<evidence type="ECO:0000313" key="8">
    <source>
        <dbReference type="Proteomes" id="UP000031368"/>
    </source>
</evidence>
<organism evidence="7 8">
    <name type="scientific">Rhizobium gallicum bv. gallicum R602sp</name>
    <dbReference type="NCBI Taxonomy" id="1041138"/>
    <lineage>
        <taxon>Bacteria</taxon>
        <taxon>Pseudomonadati</taxon>
        <taxon>Pseudomonadota</taxon>
        <taxon>Alphaproteobacteria</taxon>
        <taxon>Hyphomicrobiales</taxon>
        <taxon>Rhizobiaceae</taxon>
        <taxon>Rhizobium/Agrobacterium group</taxon>
        <taxon>Rhizobium</taxon>
    </lineage>
</organism>
<keyword evidence="8" id="KW-1185">Reference proteome</keyword>
<dbReference type="NCBIfam" id="TIGR01646">
    <property type="entry name" value="vgr_GE"/>
    <property type="match status" value="1"/>
</dbReference>
<dbReference type="InterPro" id="IPR054030">
    <property type="entry name" value="Gp5_Vgr_C"/>
</dbReference>
<reference evidence="7 8" key="1">
    <citation type="submission" date="2013-11" db="EMBL/GenBank/DDBJ databases">
        <title>Complete genome sequence of Rhizobium gallicum bv. gallicum R602.</title>
        <authorList>
            <person name="Bustos P."/>
            <person name="Santamaria R.I."/>
            <person name="Lozano L."/>
            <person name="Acosta J.L."/>
            <person name="Ormeno-Orrillo E."/>
            <person name="Rogel M.A."/>
            <person name="Romero D."/>
            <person name="Cevallos M.A."/>
            <person name="Martinez-Romero E."/>
            <person name="Gonzalez V."/>
        </authorList>
    </citation>
    <scope>NUCLEOTIDE SEQUENCE [LARGE SCALE GENOMIC DNA]</scope>
    <source>
        <strain evidence="7 8">R602</strain>
        <plasmid evidence="7 8">pRgalR602c</plasmid>
    </source>
</reference>
<name>A0A0B4XEV5_9HYPH</name>
<dbReference type="PANTHER" id="PTHR32305">
    <property type="match status" value="1"/>
</dbReference>
<dbReference type="NCBIfam" id="TIGR03361">
    <property type="entry name" value="VI_Rhs_Vgr"/>
    <property type="match status" value="1"/>
</dbReference>
<dbReference type="Gene3D" id="4.10.220.110">
    <property type="match status" value="1"/>
</dbReference>
<dbReference type="Pfam" id="PF05954">
    <property type="entry name" value="Phage_GPD"/>
    <property type="match status" value="1"/>
</dbReference>
<evidence type="ECO:0000256" key="4">
    <source>
        <dbReference type="SAM" id="MobiDB-lite"/>
    </source>
</evidence>
<dbReference type="Gene3D" id="2.30.110.50">
    <property type="match status" value="1"/>
</dbReference>
<evidence type="ECO:0000256" key="2">
    <source>
        <dbReference type="ARBA" id="ARBA00005558"/>
    </source>
</evidence>
<proteinExistence type="inferred from homology"/>
<dbReference type="GO" id="GO:0005576">
    <property type="term" value="C:extracellular region"/>
    <property type="evidence" value="ECO:0007669"/>
    <property type="project" value="UniProtKB-SubCell"/>
</dbReference>
<dbReference type="Gene3D" id="3.55.50.10">
    <property type="entry name" value="Baseplate protein-like domains"/>
    <property type="match status" value="1"/>
</dbReference>
<dbReference type="Gene3D" id="2.40.50.230">
    <property type="entry name" value="Gp5 N-terminal domain"/>
    <property type="match status" value="1"/>
</dbReference>
<feature type="compositionally biased region" description="Polar residues" evidence="4">
    <location>
        <begin position="811"/>
        <end position="823"/>
    </location>
</feature>
<dbReference type="Pfam" id="PF04717">
    <property type="entry name" value="Phage_base_V"/>
    <property type="match status" value="1"/>
</dbReference>
<dbReference type="SUPFAM" id="SSF69255">
    <property type="entry name" value="gp5 N-terminal domain-like"/>
    <property type="match status" value="1"/>
</dbReference>
<comment type="subcellular location">
    <subcellularLocation>
        <location evidence="1">Secreted</location>
    </subcellularLocation>
</comment>
<evidence type="ECO:0000259" key="6">
    <source>
        <dbReference type="Pfam" id="PF22178"/>
    </source>
</evidence>
<feature type="region of interest" description="Disordered" evidence="4">
    <location>
        <begin position="800"/>
        <end position="823"/>
    </location>
</feature>
<feature type="domain" description="Gp5/Type VI secretion system Vgr protein OB-fold" evidence="5">
    <location>
        <begin position="399"/>
        <end position="466"/>
    </location>
</feature>
<evidence type="ECO:0000259" key="5">
    <source>
        <dbReference type="Pfam" id="PF04717"/>
    </source>
</evidence>
<dbReference type="KEGG" id="rga:RGR602_PC01600"/>
<geneLocation type="plasmid" evidence="7 8">
    <name>pRgalR602c</name>
</geneLocation>
<sequence length="823" mass="89372">MNDLPSAADFIQASRNLRVNSPLGPDQLLPERVSIEEGVSSLFEIHVSVRAKREAVKPEELIGRLVDVSIEVQQGEDGDGVRRPFNGLVTDMNEGPPITRGLRSYALVLRPQMWLLSRRSDCRIWMDKTSLEIAETLFSEHGIPAPDTSGVITPPPPQHYSVQWNETDLDFLIRRFEEDGLFYWFSHEEGGHRLHVGDGASSWAGPSPSARGEGRVRLAQGSSDRNHITEWMRRYSYVPGQRAGADWNFETPQMVPGTMTPSLVQMPEAAKRELYEFPSRIGTVAAAERAQKLRMQASEADHNRVSGLSTSRVLEAGRRFTPYEEAHPDHVYEEHVIIKARHMAVDRSYETNSNEPEYYNHFEAVPSRVPMTPHRATKRPRIEGTQVAIVAGPQGEEIHPDQYGRIKVWFPWDRRAKKDGSDTCWVRVAQSWAGSTWGGQIIPRIGMEVMVAFVDGDPDRPLITGVVPNPANGVPYDLPANKTRMVMRSNTHKGSGFNEMSFEDEAGQENMFFHAQKDHTTRVLNDRTKRIDRHEVASIGANRAVEVGGNQKHEIGGSMNTVVGGTGPMAMALMGAVQGLSGQTAGLLSQAGQIAGGGGPGVAAFAGTLASSALGFLSAGGLGSRQGVVSGPNPRADAGSALAGSGTGVGDAASSLFPLPGIMNTIVGSFQSTTVGIAKAEQIGMSKVTNIGQTEMINVGKQQNIAIGEQQNLTIGKEQNINIGEAQGTVVGEKITVNVGKLYNLVSGEKYHGEAKVFEVFAEDKIFLSAPGGYIEINKAGIRIRGLKVDIEGNQINFKKGGPGEGPSCLRQMSRSSTPFVRM</sequence>
<dbReference type="AlphaFoldDB" id="A0A0B4XEV5"/>
<dbReference type="Proteomes" id="UP000031368">
    <property type="component" value="Plasmid pRgalR602c"/>
</dbReference>
<keyword evidence="7" id="KW-0614">Plasmid</keyword>